<evidence type="ECO:0000313" key="10">
    <source>
        <dbReference type="EMBL" id="KAK9416823.1"/>
    </source>
</evidence>
<dbReference type="Pfam" id="PF07731">
    <property type="entry name" value="Cu-oxidase_2"/>
    <property type="match status" value="1"/>
</dbReference>
<dbReference type="InterPro" id="IPR011706">
    <property type="entry name" value="Cu-oxidase_C"/>
</dbReference>
<dbReference type="Pfam" id="PF00394">
    <property type="entry name" value="Cu-oxidase"/>
    <property type="match status" value="1"/>
</dbReference>
<comment type="caution">
    <text evidence="10">The sequence shown here is derived from an EMBL/GenBank/DDBJ whole genome shotgun (WGS) entry which is preliminary data.</text>
</comment>
<reference evidence="10 11" key="1">
    <citation type="journal article" date="2024" name="J. Plant Pathol.">
        <title>Sequence and assembly of the genome of Seiridium unicorne, isolate CBS 538.82, causal agent of cypress canker disease.</title>
        <authorList>
            <person name="Scali E."/>
            <person name="Rocca G.D."/>
            <person name="Danti R."/>
            <person name="Garbelotto M."/>
            <person name="Barberini S."/>
            <person name="Baroncelli R."/>
            <person name="Emiliani G."/>
        </authorList>
    </citation>
    <scope>NUCLEOTIDE SEQUENCE [LARGE SCALE GENOMIC DNA]</scope>
    <source>
        <strain evidence="10 11">BM-138-508</strain>
    </source>
</reference>
<evidence type="ECO:0000256" key="5">
    <source>
        <dbReference type="SAM" id="MobiDB-lite"/>
    </source>
</evidence>
<organism evidence="10 11">
    <name type="scientific">Seiridium unicorne</name>
    <dbReference type="NCBI Taxonomy" id="138068"/>
    <lineage>
        <taxon>Eukaryota</taxon>
        <taxon>Fungi</taxon>
        <taxon>Dikarya</taxon>
        <taxon>Ascomycota</taxon>
        <taxon>Pezizomycotina</taxon>
        <taxon>Sordariomycetes</taxon>
        <taxon>Xylariomycetidae</taxon>
        <taxon>Amphisphaeriales</taxon>
        <taxon>Sporocadaceae</taxon>
        <taxon>Seiridium</taxon>
    </lineage>
</organism>
<dbReference type="InterPro" id="IPR002355">
    <property type="entry name" value="Cu_oxidase_Cu_BS"/>
</dbReference>
<feature type="compositionally biased region" description="Polar residues" evidence="5">
    <location>
        <begin position="34"/>
        <end position="44"/>
    </location>
</feature>
<keyword evidence="3" id="KW-0560">Oxidoreductase</keyword>
<evidence type="ECO:0000259" key="7">
    <source>
        <dbReference type="Pfam" id="PF00394"/>
    </source>
</evidence>
<evidence type="ECO:0000313" key="11">
    <source>
        <dbReference type="Proteomes" id="UP001408356"/>
    </source>
</evidence>
<dbReference type="PANTHER" id="PTHR11709">
    <property type="entry name" value="MULTI-COPPER OXIDASE"/>
    <property type="match status" value="1"/>
</dbReference>
<accession>A0ABR2UQA8</accession>
<dbReference type="EMBL" id="JARVKF010000403">
    <property type="protein sequence ID" value="KAK9416823.1"/>
    <property type="molecule type" value="Genomic_DNA"/>
</dbReference>
<feature type="domain" description="Plastocyanin-like" evidence="9">
    <location>
        <begin position="152"/>
        <end position="263"/>
    </location>
</feature>
<dbReference type="InterPro" id="IPR045087">
    <property type="entry name" value="Cu-oxidase_fam"/>
</dbReference>
<keyword evidence="4" id="KW-0186">Copper</keyword>
<evidence type="ECO:0000256" key="1">
    <source>
        <dbReference type="ARBA" id="ARBA00010609"/>
    </source>
</evidence>
<dbReference type="Gene3D" id="2.60.40.420">
    <property type="entry name" value="Cupredoxins - blue copper proteins"/>
    <property type="match status" value="3"/>
</dbReference>
<feature type="compositionally biased region" description="Low complexity" evidence="5">
    <location>
        <begin position="1"/>
        <end position="11"/>
    </location>
</feature>
<comment type="similarity">
    <text evidence="1">Belongs to the multicopper oxidase family.</text>
</comment>
<keyword evidence="6" id="KW-0472">Membrane</keyword>
<protein>
    <recommendedName>
        <fullName evidence="12">Laccase</fullName>
    </recommendedName>
</protein>
<feature type="region of interest" description="Disordered" evidence="5">
    <location>
        <begin position="1"/>
        <end position="48"/>
    </location>
</feature>
<gene>
    <name evidence="10" type="ORF">SUNI508_09295</name>
</gene>
<evidence type="ECO:0000259" key="8">
    <source>
        <dbReference type="Pfam" id="PF07731"/>
    </source>
</evidence>
<feature type="domain" description="Plastocyanin-like" evidence="8">
    <location>
        <begin position="529"/>
        <end position="681"/>
    </location>
</feature>
<feature type="compositionally biased region" description="Basic and acidic residues" evidence="5">
    <location>
        <begin position="12"/>
        <end position="23"/>
    </location>
</feature>
<keyword evidence="6" id="KW-1133">Transmembrane helix</keyword>
<keyword evidence="2" id="KW-0479">Metal-binding</keyword>
<evidence type="ECO:0000256" key="3">
    <source>
        <dbReference type="ARBA" id="ARBA00023002"/>
    </source>
</evidence>
<keyword evidence="11" id="KW-1185">Reference proteome</keyword>
<name>A0ABR2UQA8_9PEZI</name>
<evidence type="ECO:0000256" key="6">
    <source>
        <dbReference type="SAM" id="Phobius"/>
    </source>
</evidence>
<dbReference type="SUPFAM" id="SSF49503">
    <property type="entry name" value="Cupredoxins"/>
    <property type="match status" value="3"/>
</dbReference>
<feature type="domain" description="Plastocyanin-like" evidence="7">
    <location>
        <begin position="277"/>
        <end position="442"/>
    </location>
</feature>
<dbReference type="PANTHER" id="PTHR11709:SF414">
    <property type="entry name" value="ADR239WP"/>
    <property type="match status" value="1"/>
</dbReference>
<evidence type="ECO:0000256" key="2">
    <source>
        <dbReference type="ARBA" id="ARBA00022723"/>
    </source>
</evidence>
<dbReference type="Proteomes" id="UP001408356">
    <property type="component" value="Unassembled WGS sequence"/>
</dbReference>
<sequence>MASAMAASSPSEELRIESERMLFDSDEDEGDEQTPGSSAGSADNEQSEGLLFKEATGVDGFARPRRVRFRGNRSWFLRLSTICIIAFMVLFDIRLITNEESGSQKPPSSGTELAEYLERPLRRPDENYILDPDWDVTGPSQERHYDWTVLEKEGNPDGVYKSLMTINGQFPGPLIEANEGDTIIVNVHNRATNATAIHWHGIFQNGTNWMDGTSGVTQCPIAPGNSFQYKFTVKGQSGTYFYHGHQGVQTLDGLVGPLVIHGRDETKARPLSYVSDRVVLLHDWYYDAAEGLMREVLSPGSEDSPIPNAALINGVNKADCSLHSDRRCENEGSLLPTMNLASGASHRLRFINLGGYAWFQVSVDEHRSIPVLEIDGTSIEPAPESDIILAPGQRYSAILTTDQAEASGHNEFWLRARMIKACFAEPTIPENGSDEARAIIRYISSTTIEGSATRGAAGTTNGVLPTTENTNTNYPMVCKDMTAHSHYRPAPPQPAPESADYSWYVRTNLAIGNWRLQRGVMNSSSFRPDLKRPTLHRILDGLAASNESFNVEGVNTAAFDKDEGLVVSHRGIETIDIVLQNMDENSHPFHLHGHQFWVLGAGHGYFPGYEALGLNPQGKGLLDPSNRTVIENPLKRDVATAEGFGWVLLRFVADNPGVWLFHCHMIWHSEAGMGMQFVSRSDGLRGLDLPDEARKLCEVPEEELRLGAPPKDETFFGFHDD</sequence>
<feature type="transmembrane region" description="Helical" evidence="6">
    <location>
        <begin position="75"/>
        <end position="96"/>
    </location>
</feature>
<dbReference type="PROSITE" id="PS00080">
    <property type="entry name" value="MULTICOPPER_OXIDASE2"/>
    <property type="match status" value="1"/>
</dbReference>
<dbReference type="InterPro" id="IPR008972">
    <property type="entry name" value="Cupredoxin"/>
</dbReference>
<evidence type="ECO:0000259" key="9">
    <source>
        <dbReference type="Pfam" id="PF07732"/>
    </source>
</evidence>
<dbReference type="InterPro" id="IPR001117">
    <property type="entry name" value="Cu-oxidase_2nd"/>
</dbReference>
<dbReference type="CDD" id="cd13910">
    <property type="entry name" value="CuRO_3_MCO_like_4"/>
    <property type="match status" value="1"/>
</dbReference>
<dbReference type="CDD" id="cd13857">
    <property type="entry name" value="CuRO_1_Diphenol_Ox"/>
    <property type="match status" value="1"/>
</dbReference>
<dbReference type="InterPro" id="IPR011707">
    <property type="entry name" value="Cu-oxidase-like_N"/>
</dbReference>
<dbReference type="Pfam" id="PF07732">
    <property type="entry name" value="Cu-oxidase_3"/>
    <property type="match status" value="1"/>
</dbReference>
<evidence type="ECO:0008006" key="12">
    <source>
        <dbReference type="Google" id="ProtNLM"/>
    </source>
</evidence>
<evidence type="ECO:0000256" key="4">
    <source>
        <dbReference type="ARBA" id="ARBA00023008"/>
    </source>
</evidence>
<keyword evidence="6" id="KW-0812">Transmembrane</keyword>
<proteinExistence type="inferred from homology"/>